<organism evidence="1 2">
    <name type="scientific">Candidatus Anaerobiospirillum pullistercoris</name>
    <dbReference type="NCBI Taxonomy" id="2838452"/>
    <lineage>
        <taxon>Bacteria</taxon>
        <taxon>Pseudomonadati</taxon>
        <taxon>Pseudomonadota</taxon>
        <taxon>Gammaproteobacteria</taxon>
        <taxon>Aeromonadales</taxon>
        <taxon>Succinivibrionaceae</taxon>
        <taxon>Anaerobiospirillum</taxon>
    </lineage>
</organism>
<reference evidence="1" key="2">
    <citation type="submission" date="2021-04" db="EMBL/GenBank/DDBJ databases">
        <authorList>
            <person name="Gilroy R."/>
        </authorList>
    </citation>
    <scope>NUCLEOTIDE SEQUENCE</scope>
    <source>
        <strain evidence="1">USASDec5-558</strain>
    </source>
</reference>
<dbReference type="PANTHER" id="PTHR35332">
    <property type="entry name" value="REGULATION OF ENOLASE PROTEIN 1"/>
    <property type="match status" value="1"/>
</dbReference>
<dbReference type="Gene3D" id="2.60.120.200">
    <property type="match status" value="1"/>
</dbReference>
<reference evidence="1" key="1">
    <citation type="journal article" date="2021" name="PeerJ">
        <title>Extensive microbial diversity within the chicken gut microbiome revealed by metagenomics and culture.</title>
        <authorList>
            <person name="Gilroy R."/>
            <person name="Ravi A."/>
            <person name="Getino M."/>
            <person name="Pursley I."/>
            <person name="Horton D.L."/>
            <person name="Alikhan N.F."/>
            <person name="Baker D."/>
            <person name="Gharbi K."/>
            <person name="Hall N."/>
            <person name="Watson M."/>
            <person name="Adriaenssens E.M."/>
            <person name="Foster-Nyarko E."/>
            <person name="Jarju S."/>
            <person name="Secka A."/>
            <person name="Antonio M."/>
            <person name="Oren A."/>
            <person name="Chaudhuri R.R."/>
            <person name="La Ragione R."/>
            <person name="Hildebrand F."/>
            <person name="Pallen M.J."/>
        </authorList>
    </citation>
    <scope>NUCLEOTIDE SEQUENCE</scope>
    <source>
        <strain evidence="1">USASDec5-558</strain>
    </source>
</reference>
<dbReference type="Pfam" id="PF07081">
    <property type="entry name" value="DUF1349"/>
    <property type="match status" value="1"/>
</dbReference>
<name>A0A9D1WDD2_9GAMM</name>
<comment type="caution">
    <text evidence="1">The sequence shown here is derived from an EMBL/GenBank/DDBJ whole genome shotgun (WGS) entry which is preliminary data.</text>
</comment>
<protein>
    <submittedName>
        <fullName evidence="1">DUF1349 domain-containing protein</fullName>
    </submittedName>
</protein>
<dbReference type="Proteomes" id="UP000886829">
    <property type="component" value="Unassembled WGS sequence"/>
</dbReference>
<sequence>MNQNAGCTALATPITCGNITFTHSRLEAEKYVSQHSEQQMKICCPAVTDIFCDPNGKISNNSLPMLLCAVDNTKPFTLQAKVTSGFTPEGLYNAADLLVFAHDTLWQKLCFEQDDYGHHRIVSVRTDGTSDDCNHDPHDVSSLYLKISSDTHTVGCYYSLNGKDWVMVRVSKNIYPQQLFVGIASQCPSKGECCSTFAELGLDTANVSDFRTGS</sequence>
<dbReference type="SUPFAM" id="SSF49899">
    <property type="entry name" value="Concanavalin A-like lectins/glucanases"/>
    <property type="match status" value="1"/>
</dbReference>
<dbReference type="PANTHER" id="PTHR35332:SF2">
    <property type="entry name" value="REGULATION OF ENOLASE PROTEIN 1"/>
    <property type="match status" value="1"/>
</dbReference>
<dbReference type="AlphaFoldDB" id="A0A9D1WDD2"/>
<gene>
    <name evidence="1" type="ORF">H9850_04710</name>
</gene>
<accession>A0A9D1WDD2</accession>
<evidence type="ECO:0000313" key="2">
    <source>
        <dbReference type="Proteomes" id="UP000886829"/>
    </source>
</evidence>
<dbReference type="EMBL" id="DXEV01000090">
    <property type="protein sequence ID" value="HIX56758.1"/>
    <property type="molecule type" value="Genomic_DNA"/>
</dbReference>
<proteinExistence type="predicted"/>
<dbReference type="InterPro" id="IPR009784">
    <property type="entry name" value="DUF1349"/>
</dbReference>
<dbReference type="InterPro" id="IPR013320">
    <property type="entry name" value="ConA-like_dom_sf"/>
</dbReference>
<evidence type="ECO:0000313" key="1">
    <source>
        <dbReference type="EMBL" id="HIX56758.1"/>
    </source>
</evidence>